<dbReference type="Gene3D" id="1.10.490.50">
    <property type="entry name" value="Antibiotic binding domain of TipA-like multidrug resistance regulators"/>
    <property type="match status" value="1"/>
</dbReference>
<evidence type="ECO:0000259" key="5">
    <source>
        <dbReference type="PROSITE" id="PS50937"/>
    </source>
</evidence>
<dbReference type="SUPFAM" id="SSF46955">
    <property type="entry name" value="Putative DNA-binding domain"/>
    <property type="match status" value="1"/>
</dbReference>
<keyword evidence="4" id="KW-0804">Transcription</keyword>
<dbReference type="PROSITE" id="PS50937">
    <property type="entry name" value="HTH_MERR_2"/>
    <property type="match status" value="1"/>
</dbReference>
<dbReference type="InterPro" id="IPR009061">
    <property type="entry name" value="DNA-bd_dom_put_sf"/>
</dbReference>
<evidence type="ECO:0000313" key="6">
    <source>
        <dbReference type="EMBL" id="CCB89521.1"/>
    </source>
</evidence>
<accession>F8L9I4</accession>
<dbReference type="InterPro" id="IPR012925">
    <property type="entry name" value="TipAS_dom"/>
</dbReference>
<dbReference type="Pfam" id="PF07739">
    <property type="entry name" value="TipAS"/>
    <property type="match status" value="1"/>
</dbReference>
<dbReference type="GO" id="GO:0003677">
    <property type="term" value="F:DNA binding"/>
    <property type="evidence" value="ECO:0007669"/>
    <property type="project" value="UniProtKB-KW"/>
</dbReference>
<evidence type="ECO:0000256" key="4">
    <source>
        <dbReference type="ARBA" id="ARBA00023163"/>
    </source>
</evidence>
<dbReference type="CDD" id="cd01106">
    <property type="entry name" value="HTH_TipAL-Mta"/>
    <property type="match status" value="1"/>
</dbReference>
<keyword evidence="7" id="KW-1185">Reference proteome</keyword>
<reference key="1">
    <citation type="journal article" date="2011" name="Mol. Biol. Evol.">
        <title>Unity in variety -- the pan-genome of the Chlamydiae.</title>
        <authorList>
            <person name="Collingro A."/>
            <person name="Tischler P."/>
            <person name="Weinmaier T."/>
            <person name="Penz T."/>
            <person name="Heinz E."/>
            <person name="Brunham R.C."/>
            <person name="Read T.D."/>
            <person name="Bavoil P.M."/>
            <person name="Sachse K."/>
            <person name="Kahane S."/>
            <person name="Friedman M.G."/>
            <person name="Rattei T."/>
            <person name="Myers G.S.A."/>
            <person name="Horn M."/>
        </authorList>
    </citation>
    <scope>NUCLEOTIDE SEQUENCE</scope>
    <source>
        <strain>Z</strain>
    </source>
</reference>
<dbReference type="STRING" id="331113.SNE_A16440"/>
<proteinExistence type="predicted"/>
<keyword evidence="3" id="KW-0010">Activator</keyword>
<organism evidence="6 7">
    <name type="scientific">Simkania negevensis (strain ATCC VR-1471 / DSM 27360 / Z)</name>
    <dbReference type="NCBI Taxonomy" id="331113"/>
    <lineage>
        <taxon>Bacteria</taxon>
        <taxon>Pseudomonadati</taxon>
        <taxon>Chlamydiota</taxon>
        <taxon>Chlamydiia</taxon>
        <taxon>Parachlamydiales</taxon>
        <taxon>Simkaniaceae</taxon>
        <taxon>Simkania</taxon>
    </lineage>
</organism>
<dbReference type="SUPFAM" id="SSF89082">
    <property type="entry name" value="Antibiotic binding domain of TipA-like multidrug resistance regulators"/>
    <property type="match status" value="1"/>
</dbReference>
<protein>
    <submittedName>
        <fullName evidence="6">HTH-type transcriptional regulator skgA</fullName>
    </submittedName>
</protein>
<evidence type="ECO:0000256" key="2">
    <source>
        <dbReference type="ARBA" id="ARBA00023125"/>
    </source>
</evidence>
<dbReference type="PANTHER" id="PTHR30204:SF90">
    <property type="entry name" value="HTH-TYPE TRANSCRIPTIONAL ACTIVATOR MTA"/>
    <property type="match status" value="1"/>
</dbReference>
<dbReference type="PANTHER" id="PTHR30204">
    <property type="entry name" value="REDOX-CYCLING DRUG-SENSING TRANSCRIPTIONAL ACTIVATOR SOXR"/>
    <property type="match status" value="1"/>
</dbReference>
<evidence type="ECO:0000256" key="1">
    <source>
        <dbReference type="ARBA" id="ARBA00023015"/>
    </source>
</evidence>
<evidence type="ECO:0000256" key="3">
    <source>
        <dbReference type="ARBA" id="ARBA00023159"/>
    </source>
</evidence>
<dbReference type="EMBL" id="FR872582">
    <property type="protein sequence ID" value="CCB89521.1"/>
    <property type="molecule type" value="Genomic_DNA"/>
</dbReference>
<keyword evidence="2" id="KW-0238">DNA-binding</keyword>
<reference evidence="6 7" key="2">
    <citation type="journal article" date="2011" name="Mol. Biol. Evol.">
        <title>Unity in variety--the pan-genome of the Chlamydiae.</title>
        <authorList>
            <person name="Collingro A."/>
            <person name="Tischler P."/>
            <person name="Weinmaier T."/>
            <person name="Penz T."/>
            <person name="Heinz E."/>
            <person name="Brunham R.C."/>
            <person name="Read T.D."/>
            <person name="Bavoil P.M."/>
            <person name="Sachse K."/>
            <person name="Kahane S."/>
            <person name="Friedman M.G."/>
            <person name="Rattei T."/>
            <person name="Myers G.S."/>
            <person name="Horn M."/>
        </authorList>
    </citation>
    <scope>NUCLEOTIDE SEQUENCE [LARGE SCALE GENOMIC DNA]</scope>
    <source>
        <strain evidence="7">ATCC VR-1471 / Z</strain>
    </source>
</reference>
<dbReference type="RefSeq" id="WP_013943987.1">
    <property type="nucleotide sequence ID" value="NC_015713.1"/>
</dbReference>
<dbReference type="KEGG" id="sng:SNE_A16440"/>
<dbReference type="HOGENOM" id="CLU_060077_0_6_0"/>
<dbReference type="AlphaFoldDB" id="F8L9I4"/>
<dbReference type="Proteomes" id="UP000000496">
    <property type="component" value="Chromosome gsn.131"/>
</dbReference>
<evidence type="ECO:0000313" key="7">
    <source>
        <dbReference type="Proteomes" id="UP000000496"/>
    </source>
</evidence>
<dbReference type="Gene3D" id="1.10.1660.10">
    <property type="match status" value="1"/>
</dbReference>
<dbReference type="InterPro" id="IPR036244">
    <property type="entry name" value="TipA-like_antibiotic-bd"/>
</dbReference>
<dbReference type="InterPro" id="IPR000551">
    <property type="entry name" value="MerR-type_HTH_dom"/>
</dbReference>
<feature type="domain" description="HTH merR-type" evidence="5">
    <location>
        <begin position="2"/>
        <end position="71"/>
    </location>
</feature>
<dbReference type="GO" id="GO:0003700">
    <property type="term" value="F:DNA-binding transcription factor activity"/>
    <property type="evidence" value="ECO:0007669"/>
    <property type="project" value="InterPro"/>
</dbReference>
<sequence>MAYTVKKLSELSGVSVRTLHHYDEINLLKPAYFGANGYRFYEEEELLLLQQILFFRKLKMSLKDIRKVLNQSDFNQKAALLSHRKILLKEMTRLQELVCTIDKTLKHHKGEIQMEHEEIFDGFLDKEKMSRWEAFMLKRLGNPYKKVLEESKKRAEELTQDDWLEHFKETNEINKALVKAMEEKLSPDSQEVQEIIRRHYELTLRLYTPTKEIYVGTAEIMLEQQFAREAYKKWHPDLGNFLAKGIIAFAESNL</sequence>
<dbReference type="Pfam" id="PF13411">
    <property type="entry name" value="MerR_1"/>
    <property type="match status" value="1"/>
</dbReference>
<dbReference type="eggNOG" id="COG0789">
    <property type="taxonomic scope" value="Bacteria"/>
</dbReference>
<name>F8L9I4_SIMNZ</name>
<keyword evidence="1" id="KW-0805">Transcription regulation</keyword>
<dbReference type="SMART" id="SM00422">
    <property type="entry name" value="HTH_MERR"/>
    <property type="match status" value="1"/>
</dbReference>
<dbReference type="OrthoDB" id="9814833at2"/>
<dbReference type="InterPro" id="IPR047057">
    <property type="entry name" value="MerR_fam"/>
</dbReference>
<gene>
    <name evidence="6" type="primary">skgA-B</name>
    <name evidence="6" type="ordered locus">SNE_A16440</name>
</gene>